<reference evidence="5" key="1">
    <citation type="journal article" date="2021" name="Mol. Ecol. Resour.">
        <title>Apolygus lucorum genome provides insights into omnivorousness and mesophyll feeding.</title>
        <authorList>
            <person name="Liu Y."/>
            <person name="Liu H."/>
            <person name="Wang H."/>
            <person name="Huang T."/>
            <person name="Liu B."/>
            <person name="Yang B."/>
            <person name="Yin L."/>
            <person name="Li B."/>
            <person name="Zhang Y."/>
            <person name="Zhang S."/>
            <person name="Jiang F."/>
            <person name="Zhang X."/>
            <person name="Ren Y."/>
            <person name="Wang B."/>
            <person name="Wang S."/>
            <person name="Lu Y."/>
            <person name="Wu K."/>
            <person name="Fan W."/>
            <person name="Wang G."/>
        </authorList>
    </citation>
    <scope>NUCLEOTIDE SEQUENCE</scope>
    <source>
        <strain evidence="5">12Hb</strain>
    </source>
</reference>
<name>A0A6A4K672_APOLU</name>
<dbReference type="PANTHER" id="PTHR24276:SF96">
    <property type="entry name" value="PEPTIDASE S1 DOMAIN-CONTAINING PROTEIN"/>
    <property type="match status" value="1"/>
</dbReference>
<evidence type="ECO:0000256" key="2">
    <source>
        <dbReference type="ARBA" id="ARBA00022801"/>
    </source>
</evidence>
<organism evidence="5 6">
    <name type="scientific">Apolygus lucorum</name>
    <name type="common">Small green plant bug</name>
    <name type="synonym">Lygocoris lucorum</name>
    <dbReference type="NCBI Taxonomy" id="248454"/>
    <lineage>
        <taxon>Eukaryota</taxon>
        <taxon>Metazoa</taxon>
        <taxon>Ecdysozoa</taxon>
        <taxon>Arthropoda</taxon>
        <taxon>Hexapoda</taxon>
        <taxon>Insecta</taxon>
        <taxon>Pterygota</taxon>
        <taxon>Neoptera</taxon>
        <taxon>Paraneoptera</taxon>
        <taxon>Hemiptera</taxon>
        <taxon>Heteroptera</taxon>
        <taxon>Panheteroptera</taxon>
        <taxon>Cimicomorpha</taxon>
        <taxon>Miridae</taxon>
        <taxon>Mirini</taxon>
        <taxon>Apolygus</taxon>
    </lineage>
</organism>
<keyword evidence="3" id="KW-0720">Serine protease</keyword>
<evidence type="ECO:0000256" key="1">
    <source>
        <dbReference type="ARBA" id="ARBA00022670"/>
    </source>
</evidence>
<dbReference type="InterPro" id="IPR009003">
    <property type="entry name" value="Peptidase_S1_PA"/>
</dbReference>
<evidence type="ECO:0000256" key="3">
    <source>
        <dbReference type="ARBA" id="ARBA00022825"/>
    </source>
</evidence>
<dbReference type="InterPro" id="IPR050430">
    <property type="entry name" value="Peptidase_S1"/>
</dbReference>
<dbReference type="PANTHER" id="PTHR24276">
    <property type="entry name" value="POLYSERASE-RELATED"/>
    <property type="match status" value="1"/>
</dbReference>
<dbReference type="GO" id="GO:0006508">
    <property type="term" value="P:proteolysis"/>
    <property type="evidence" value="ECO:0007669"/>
    <property type="project" value="UniProtKB-KW"/>
</dbReference>
<keyword evidence="1" id="KW-0645">Protease</keyword>
<dbReference type="OrthoDB" id="6103265at2759"/>
<dbReference type="Pfam" id="PF00089">
    <property type="entry name" value="Trypsin"/>
    <property type="match status" value="1"/>
</dbReference>
<dbReference type="InterPro" id="IPR043504">
    <property type="entry name" value="Peptidase_S1_PA_chymotrypsin"/>
</dbReference>
<dbReference type="Proteomes" id="UP000466442">
    <property type="component" value="Unassembled WGS sequence"/>
</dbReference>
<dbReference type="EMBL" id="WIXP02000011">
    <property type="protein sequence ID" value="KAF6203201.1"/>
    <property type="molecule type" value="Genomic_DNA"/>
</dbReference>
<keyword evidence="4" id="KW-1015">Disulfide bond</keyword>
<protein>
    <submittedName>
        <fullName evidence="5">Uncharacterized protein</fullName>
    </submittedName>
</protein>
<keyword evidence="2" id="KW-0378">Hydrolase</keyword>
<evidence type="ECO:0000313" key="5">
    <source>
        <dbReference type="EMBL" id="KAF6203201.1"/>
    </source>
</evidence>
<dbReference type="SUPFAM" id="SSF50494">
    <property type="entry name" value="Trypsin-like serine proteases"/>
    <property type="match status" value="1"/>
</dbReference>
<evidence type="ECO:0000313" key="6">
    <source>
        <dbReference type="Proteomes" id="UP000466442"/>
    </source>
</evidence>
<dbReference type="GO" id="GO:0004252">
    <property type="term" value="F:serine-type endopeptidase activity"/>
    <property type="evidence" value="ECO:0007669"/>
    <property type="project" value="InterPro"/>
</dbReference>
<dbReference type="AlphaFoldDB" id="A0A6A4K672"/>
<sequence length="329" mass="36656">MESQFGVIVVCCILCVSGVESVQRNHHRSESLRIRNSTEADPEKYQYVGLVFVDRADSCSGVLLSPAISIVGCFCLMLDPYSDWTYPQVLNAPDQVSMLIDCVDLKDPRGQMRVAQQLSVHRNCTKAGNKVTYNYGLIRFEEPFLKVFGFADTLGLPEFETPTQIDGMIQNEEPCEVLGWDPQIDETYSGRMQRIESKLRHLDWCTETIFNLTQANDFGPEEFSPDHQICVSPVSEGTSGCVGDNLGPLLCGAKKKVLVGIFSFVPFQDCSELSLPTVGSRLDLVSDWIKKYLDENRAIPTNAGPPATTFPNFNLLHVSALLLLNMYHA</sequence>
<accession>A0A6A4K672</accession>
<dbReference type="Gene3D" id="2.40.10.10">
    <property type="entry name" value="Trypsin-like serine proteases"/>
    <property type="match status" value="1"/>
</dbReference>
<proteinExistence type="predicted"/>
<dbReference type="PROSITE" id="PS50240">
    <property type="entry name" value="TRYPSIN_DOM"/>
    <property type="match status" value="1"/>
</dbReference>
<dbReference type="SMART" id="SM00020">
    <property type="entry name" value="Tryp_SPc"/>
    <property type="match status" value="1"/>
</dbReference>
<gene>
    <name evidence="5" type="ORF">GE061_003619</name>
</gene>
<dbReference type="InterPro" id="IPR001254">
    <property type="entry name" value="Trypsin_dom"/>
</dbReference>
<keyword evidence="6" id="KW-1185">Reference proteome</keyword>
<comment type="caution">
    <text evidence="5">The sequence shown here is derived from an EMBL/GenBank/DDBJ whole genome shotgun (WGS) entry which is preliminary data.</text>
</comment>
<evidence type="ECO:0000256" key="4">
    <source>
        <dbReference type="ARBA" id="ARBA00023157"/>
    </source>
</evidence>